<organism evidence="3 4">
    <name type="scientific">Mesonia hippocampi</name>
    <dbReference type="NCBI Taxonomy" id="1628250"/>
    <lineage>
        <taxon>Bacteria</taxon>
        <taxon>Pseudomonadati</taxon>
        <taxon>Bacteroidota</taxon>
        <taxon>Flavobacteriia</taxon>
        <taxon>Flavobacteriales</taxon>
        <taxon>Flavobacteriaceae</taxon>
        <taxon>Mesonia</taxon>
    </lineage>
</organism>
<accession>A0A840ER35</accession>
<comment type="caution">
    <text evidence="3">The sequence shown here is derived from an EMBL/GenBank/DDBJ whole genome shotgun (WGS) entry which is preliminary data.</text>
</comment>
<keyword evidence="1" id="KW-0472">Membrane</keyword>
<gene>
    <name evidence="3" type="ORF">GGR32_000078</name>
</gene>
<dbReference type="EMBL" id="JACIFO010000001">
    <property type="protein sequence ID" value="MBB4117806.1"/>
    <property type="molecule type" value="Genomic_DNA"/>
</dbReference>
<name>A0A840ER35_9FLAO</name>
<protein>
    <recommendedName>
        <fullName evidence="2">YdbS-like PH domain-containing protein</fullName>
    </recommendedName>
</protein>
<feature type="domain" description="YdbS-like PH" evidence="2">
    <location>
        <begin position="90"/>
        <end position="163"/>
    </location>
</feature>
<reference evidence="3 4" key="1">
    <citation type="submission" date="2020-08" db="EMBL/GenBank/DDBJ databases">
        <title>Genomic Encyclopedia of Type Strains, Phase IV (KMG-IV): sequencing the most valuable type-strain genomes for metagenomic binning, comparative biology and taxonomic classification.</title>
        <authorList>
            <person name="Goeker M."/>
        </authorList>
    </citation>
    <scope>NUCLEOTIDE SEQUENCE [LARGE SCALE GENOMIC DNA]</scope>
    <source>
        <strain evidence="3 4">DSM 29568</strain>
    </source>
</reference>
<dbReference type="AlphaFoldDB" id="A0A840ER35"/>
<evidence type="ECO:0000256" key="1">
    <source>
        <dbReference type="SAM" id="Phobius"/>
    </source>
</evidence>
<keyword evidence="1" id="KW-0812">Transmembrane</keyword>
<dbReference type="Proteomes" id="UP000553034">
    <property type="component" value="Unassembled WGS sequence"/>
</dbReference>
<sequence length="175" mass="19803">MDSVNKSFSNQQVEINLLPDYQAIDFSKISIKKQQKSILQLSTLLVIFCIVFLVLYIQTQFIGTFYIAGFLLLIFILSYINIFLQQPVYAYAIREKDIAYRRGYWVTKTTLIPFNRVQHVSIVQGVFDKLLGISTLKIFTAGGQGSDISIPGLDLALAVKLKEAVAIRISVEEDE</sequence>
<evidence type="ECO:0000259" key="2">
    <source>
        <dbReference type="Pfam" id="PF03703"/>
    </source>
</evidence>
<evidence type="ECO:0000313" key="4">
    <source>
        <dbReference type="Proteomes" id="UP000553034"/>
    </source>
</evidence>
<dbReference type="RefSeq" id="WP_183475465.1">
    <property type="nucleotide sequence ID" value="NZ_JACIFO010000001.1"/>
</dbReference>
<dbReference type="PANTHER" id="PTHR34473">
    <property type="entry name" value="UPF0699 TRANSMEMBRANE PROTEIN YDBS"/>
    <property type="match status" value="1"/>
</dbReference>
<feature type="transmembrane region" description="Helical" evidence="1">
    <location>
        <begin position="38"/>
        <end position="57"/>
    </location>
</feature>
<evidence type="ECO:0000313" key="3">
    <source>
        <dbReference type="EMBL" id="MBB4117806.1"/>
    </source>
</evidence>
<dbReference type="InterPro" id="IPR005182">
    <property type="entry name" value="YdbS-like_PH"/>
</dbReference>
<dbReference type="Pfam" id="PF03703">
    <property type="entry name" value="bPH_2"/>
    <property type="match status" value="1"/>
</dbReference>
<keyword evidence="4" id="KW-1185">Reference proteome</keyword>
<dbReference type="PANTHER" id="PTHR34473:SF2">
    <property type="entry name" value="UPF0699 TRANSMEMBRANE PROTEIN YDBT"/>
    <property type="match status" value="1"/>
</dbReference>
<keyword evidence="1" id="KW-1133">Transmembrane helix</keyword>
<proteinExistence type="predicted"/>
<feature type="transmembrane region" description="Helical" evidence="1">
    <location>
        <begin position="63"/>
        <end position="84"/>
    </location>
</feature>